<reference evidence="1" key="2">
    <citation type="journal article" date="2021" name="PeerJ">
        <title>Extensive microbial diversity within the chicken gut microbiome revealed by metagenomics and culture.</title>
        <authorList>
            <person name="Gilroy R."/>
            <person name="Ravi A."/>
            <person name="Getino M."/>
            <person name="Pursley I."/>
            <person name="Horton D.L."/>
            <person name="Alikhan N.F."/>
            <person name="Baker D."/>
            <person name="Gharbi K."/>
            <person name="Hall N."/>
            <person name="Watson M."/>
            <person name="Adriaenssens E.M."/>
            <person name="Foster-Nyarko E."/>
            <person name="Jarju S."/>
            <person name="Secka A."/>
            <person name="Antonio M."/>
            <person name="Oren A."/>
            <person name="Chaudhuri R.R."/>
            <person name="La Ragione R."/>
            <person name="Hildebrand F."/>
            <person name="Pallen M.J."/>
        </authorList>
    </citation>
    <scope>NUCLEOTIDE SEQUENCE</scope>
    <source>
        <strain evidence="1">ChiSjej4B22-8148</strain>
    </source>
</reference>
<evidence type="ECO:0000313" key="2">
    <source>
        <dbReference type="Proteomes" id="UP000886757"/>
    </source>
</evidence>
<dbReference type="SUPFAM" id="SSF52266">
    <property type="entry name" value="SGNH hydrolase"/>
    <property type="match status" value="1"/>
</dbReference>
<accession>A0A9D1D8X9</accession>
<comment type="caution">
    <text evidence="1">The sequence shown here is derived from an EMBL/GenBank/DDBJ whole genome shotgun (WGS) entry which is preliminary data.</text>
</comment>
<dbReference type="EMBL" id="DVGK01000082">
    <property type="protein sequence ID" value="HIR13740.1"/>
    <property type="molecule type" value="Genomic_DNA"/>
</dbReference>
<gene>
    <name evidence="1" type="ORF">IAB31_07440</name>
</gene>
<organism evidence="1 2">
    <name type="scientific">Candidatus Choladousia intestinavium</name>
    <dbReference type="NCBI Taxonomy" id="2840727"/>
    <lineage>
        <taxon>Bacteria</taxon>
        <taxon>Bacillati</taxon>
        <taxon>Bacillota</taxon>
        <taxon>Clostridia</taxon>
        <taxon>Lachnospirales</taxon>
        <taxon>Lachnospiraceae</taxon>
        <taxon>Lachnospiraceae incertae sedis</taxon>
        <taxon>Candidatus Choladousia</taxon>
    </lineage>
</organism>
<dbReference type="Proteomes" id="UP000886757">
    <property type="component" value="Unassembled WGS sequence"/>
</dbReference>
<evidence type="ECO:0000313" key="1">
    <source>
        <dbReference type="EMBL" id="HIR13740.1"/>
    </source>
</evidence>
<evidence type="ECO:0008006" key="3">
    <source>
        <dbReference type="Google" id="ProtNLM"/>
    </source>
</evidence>
<reference evidence="1" key="1">
    <citation type="submission" date="2020-10" db="EMBL/GenBank/DDBJ databases">
        <authorList>
            <person name="Gilroy R."/>
        </authorList>
    </citation>
    <scope>NUCLEOTIDE SEQUENCE</scope>
    <source>
        <strain evidence="1">ChiSjej4B22-8148</strain>
    </source>
</reference>
<sequence length="372" mass="43683">MTKRQFLRCFAFFILTGAVILGLNTVMRIPKDEDMSQTTERFRALYTEEKDTWDGIFLGTSLVSRGWVSLSPWEKYGMTVYPMSTDGQPFVLTKYLIEEVLKYQDLSFVVVDLHGLREGVLKTNGSRIRNITDHMKWSSNRTEAITRALEWTDEHYPGRIDSTRLNRLSYYFPLLQFHSRFTQEGLYLEDVIWPESEMKGVYDLERTTVVDEEVKLESCTETGELTEMQTELLEEFFDYTEEKDLEVIFVKMPSALDEEVQEVLNALAEYVEERGYPVLNFNDPEILEESGMEGTDFMDTKHLNAKGARTFSEYFSDFLYETLAADTEVQDHRGEEGYESWDEALENYEVFYEETLETMREQYPELQMEFES</sequence>
<dbReference type="AlphaFoldDB" id="A0A9D1D8X9"/>
<name>A0A9D1D8X9_9FIRM</name>
<protein>
    <recommendedName>
        <fullName evidence="3">SGNH/GDSL hydrolase family protein</fullName>
    </recommendedName>
</protein>
<proteinExistence type="predicted"/>